<comment type="caution">
    <text evidence="3">The sequence shown here is derived from an EMBL/GenBank/DDBJ whole genome shotgun (WGS) entry which is preliminary data.</text>
</comment>
<dbReference type="Pfam" id="PF00004">
    <property type="entry name" value="AAA"/>
    <property type="match status" value="1"/>
</dbReference>
<dbReference type="InterPro" id="IPR056599">
    <property type="entry name" value="AAA_lid_fung"/>
</dbReference>
<reference evidence="3" key="1">
    <citation type="submission" date="2023-01" db="EMBL/GenBank/DDBJ databases">
        <title>Exophiala dermititidis isolated from Cystic Fibrosis Patient.</title>
        <authorList>
            <person name="Kurbessoian T."/>
            <person name="Crocker A."/>
            <person name="Murante D."/>
            <person name="Hogan D.A."/>
            <person name="Stajich J.E."/>
        </authorList>
    </citation>
    <scope>NUCLEOTIDE SEQUENCE</scope>
    <source>
        <strain evidence="3">Ex8</strain>
    </source>
</reference>
<dbReference type="CDD" id="cd19481">
    <property type="entry name" value="RecA-like_protease"/>
    <property type="match status" value="1"/>
</dbReference>
<accession>A0AAN6IUG8</accession>
<feature type="region of interest" description="Disordered" evidence="1">
    <location>
        <begin position="1"/>
        <end position="20"/>
    </location>
</feature>
<feature type="compositionally biased region" description="Basic and acidic residues" evidence="1">
    <location>
        <begin position="8"/>
        <end position="20"/>
    </location>
</feature>
<name>A0AAN6IUG8_EXODE</name>
<feature type="region of interest" description="Disordered" evidence="1">
    <location>
        <begin position="604"/>
        <end position="625"/>
    </location>
</feature>
<feature type="region of interest" description="Disordered" evidence="1">
    <location>
        <begin position="125"/>
        <end position="183"/>
    </location>
</feature>
<dbReference type="InterPro" id="IPR054289">
    <property type="entry name" value="DUF7025"/>
</dbReference>
<dbReference type="PANTHER" id="PTHR46411">
    <property type="entry name" value="FAMILY ATPASE, PUTATIVE-RELATED"/>
    <property type="match status" value="1"/>
</dbReference>
<feature type="region of interest" description="Disordered" evidence="1">
    <location>
        <begin position="473"/>
        <end position="494"/>
    </location>
</feature>
<dbReference type="InterPro" id="IPR003959">
    <property type="entry name" value="ATPase_AAA_core"/>
</dbReference>
<proteinExistence type="predicted"/>
<evidence type="ECO:0000256" key="1">
    <source>
        <dbReference type="SAM" id="MobiDB-lite"/>
    </source>
</evidence>
<evidence type="ECO:0000313" key="4">
    <source>
        <dbReference type="Proteomes" id="UP001161757"/>
    </source>
</evidence>
<dbReference type="Proteomes" id="UP001161757">
    <property type="component" value="Unassembled WGS sequence"/>
</dbReference>
<dbReference type="GO" id="GO:0016887">
    <property type="term" value="F:ATP hydrolysis activity"/>
    <property type="evidence" value="ECO:0007669"/>
    <property type="project" value="InterPro"/>
</dbReference>
<evidence type="ECO:0000313" key="3">
    <source>
        <dbReference type="EMBL" id="KAJ8991082.1"/>
    </source>
</evidence>
<sequence>MEAESVESTEHDIVTSHERSPFLHEPEVSYEHLLLDFVKHRTISSDQTTHSGFSREQLAVLQRFHSQPNVQACLGTSIGGTDTSTSLDHLVVANRPTTEPELVTTTDQFEPTSPDSEAETVILQGIPGSPLRKPASPARQSPRRSAARYKSTVNMATTQPINQNVTGSDLLDDPTQSRPGLGIDNTVQDLMQRLKHLEAENQRLSRNSGEAPTNISQPGDIFKVLHRMGRSIYLDEPSWQSHNKSGTELRFSSFIPSTEGYLARHPEIAFLIIKDYDESELKLEHGKTTAESVQPSSQCIQFVSPEMKAAVEELISKVPSNAILFPDFASENEMTAPYLPIYCASFMMDNILPELDPAHQFFIKALHSATEESYGPVWTLAKEQFKRGVISPRTAPFLVQPGQVMVSTTGKAAQAYMATSWPERLPGPSSESAGEHDSPDELDDLMDLFNDSIKEDGKLKTTGHNATALEELFPASSKTSRPRDHGKHKARNENRRQTVRVCEWVVDMWCWTYQGSLQKRAGSRSFRMEFSEDTEEVRIDELGVYPLQYASAETKSLLERRGRIFWKLRNRAFVSYQEDDDMGFSNAEERYMVDTATYKRLHGDAKETAAQQSAQKKNQRTEDSWPPKGNAIYLFPPTVIGYNMRVKKWVDLFVDRISEVKWNDQAFASLVINHDSKELVEALVGSKLEAEKATDLVAGKGNGLIILLHGGPGTGKTFTAEGVAEFARKPLYRVTCGDIGTTPEAVEVYLQSVLHLGKIWDCVVLLDEADVFLEERGQAELQRNALVSVFLRCLEYYDGILILTSNRVGTFDEAFKSRIQLSLHYERLIEPQRRQIWRNFIKRLGELDRPNVNADDVLDHLDELGKHQLNGREIRNTITTARQLAQYNKQVFEYRHLQRVIEVSSRFETYLKDLREGHSDDEIKRDSGLR</sequence>
<feature type="region of interest" description="Disordered" evidence="1">
    <location>
        <begin position="421"/>
        <end position="443"/>
    </location>
</feature>
<dbReference type="InterPro" id="IPR027417">
    <property type="entry name" value="P-loop_NTPase"/>
</dbReference>
<dbReference type="SUPFAM" id="SSF52540">
    <property type="entry name" value="P-loop containing nucleoside triphosphate hydrolases"/>
    <property type="match status" value="1"/>
</dbReference>
<dbReference type="EMBL" id="JAJGCB010000009">
    <property type="protein sequence ID" value="KAJ8991082.1"/>
    <property type="molecule type" value="Genomic_DNA"/>
</dbReference>
<dbReference type="SMART" id="SM00382">
    <property type="entry name" value="AAA"/>
    <property type="match status" value="1"/>
</dbReference>
<dbReference type="Gene3D" id="3.40.50.300">
    <property type="entry name" value="P-loop containing nucleotide triphosphate hydrolases"/>
    <property type="match status" value="1"/>
</dbReference>
<dbReference type="AlphaFoldDB" id="A0AAN6IUG8"/>
<organism evidence="3 4">
    <name type="scientific">Exophiala dermatitidis</name>
    <name type="common">Black yeast-like fungus</name>
    <name type="synonym">Wangiella dermatitidis</name>
    <dbReference type="NCBI Taxonomy" id="5970"/>
    <lineage>
        <taxon>Eukaryota</taxon>
        <taxon>Fungi</taxon>
        <taxon>Dikarya</taxon>
        <taxon>Ascomycota</taxon>
        <taxon>Pezizomycotina</taxon>
        <taxon>Eurotiomycetes</taxon>
        <taxon>Chaetothyriomycetidae</taxon>
        <taxon>Chaetothyriales</taxon>
        <taxon>Herpotrichiellaceae</taxon>
        <taxon>Exophiala</taxon>
    </lineage>
</organism>
<dbReference type="Pfam" id="PF23232">
    <property type="entry name" value="AAA_lid_13"/>
    <property type="match status" value="1"/>
</dbReference>
<feature type="domain" description="AAA+ ATPase" evidence="2">
    <location>
        <begin position="702"/>
        <end position="830"/>
    </location>
</feature>
<gene>
    <name evidence="3" type="ORF">HRR80_005137</name>
</gene>
<feature type="compositionally biased region" description="Polar residues" evidence="1">
    <location>
        <begin position="151"/>
        <end position="167"/>
    </location>
</feature>
<dbReference type="GO" id="GO:0005524">
    <property type="term" value="F:ATP binding"/>
    <property type="evidence" value="ECO:0007669"/>
    <property type="project" value="InterPro"/>
</dbReference>
<protein>
    <recommendedName>
        <fullName evidence="2">AAA+ ATPase domain-containing protein</fullName>
    </recommendedName>
</protein>
<dbReference type="InterPro" id="IPR003593">
    <property type="entry name" value="AAA+_ATPase"/>
</dbReference>
<evidence type="ECO:0000259" key="2">
    <source>
        <dbReference type="SMART" id="SM00382"/>
    </source>
</evidence>
<dbReference type="PANTHER" id="PTHR46411:SF2">
    <property type="entry name" value="AAA+ ATPASE DOMAIN-CONTAINING PROTEIN"/>
    <property type="match status" value="1"/>
</dbReference>
<dbReference type="Pfam" id="PF22942">
    <property type="entry name" value="DUF7025"/>
    <property type="match status" value="1"/>
</dbReference>